<accession>A0AAQ3K7I6</accession>
<dbReference type="PANTHER" id="PTHR43049:SF1">
    <property type="entry name" value="EARLY ENDOSOME ANTIGEN"/>
    <property type="match status" value="1"/>
</dbReference>
<keyword evidence="2" id="KW-0472">Membrane</keyword>
<feature type="coiled-coil region" evidence="1">
    <location>
        <begin position="290"/>
        <end position="317"/>
    </location>
</feature>
<keyword evidence="4" id="KW-1185">Reference proteome</keyword>
<dbReference type="PANTHER" id="PTHR43049">
    <property type="entry name" value="EARLY ENDOSOME ANTIGEN"/>
    <property type="match status" value="1"/>
</dbReference>
<keyword evidence="2" id="KW-0812">Transmembrane</keyword>
<dbReference type="AlphaFoldDB" id="A0AAQ3K7I6"/>
<feature type="coiled-coil region" evidence="1">
    <location>
        <begin position="440"/>
        <end position="513"/>
    </location>
</feature>
<protein>
    <submittedName>
        <fullName evidence="3">Uncharacterized protein</fullName>
    </submittedName>
</protein>
<keyword evidence="2" id="KW-1133">Transmembrane helix</keyword>
<evidence type="ECO:0000313" key="3">
    <source>
        <dbReference type="EMBL" id="WOL03370.1"/>
    </source>
</evidence>
<evidence type="ECO:0000256" key="2">
    <source>
        <dbReference type="SAM" id="Phobius"/>
    </source>
</evidence>
<reference evidence="3 4" key="1">
    <citation type="submission" date="2023-10" db="EMBL/GenBank/DDBJ databases">
        <title>Chromosome-scale genome assembly provides insights into flower coloration mechanisms of Canna indica.</title>
        <authorList>
            <person name="Li C."/>
        </authorList>
    </citation>
    <scope>NUCLEOTIDE SEQUENCE [LARGE SCALE GENOMIC DNA]</scope>
    <source>
        <tissue evidence="3">Flower</tissue>
    </source>
</reference>
<name>A0AAQ3K7I6_9LILI</name>
<organism evidence="3 4">
    <name type="scientific">Canna indica</name>
    <name type="common">Indian-shot</name>
    <dbReference type="NCBI Taxonomy" id="4628"/>
    <lineage>
        <taxon>Eukaryota</taxon>
        <taxon>Viridiplantae</taxon>
        <taxon>Streptophyta</taxon>
        <taxon>Embryophyta</taxon>
        <taxon>Tracheophyta</taxon>
        <taxon>Spermatophyta</taxon>
        <taxon>Magnoliopsida</taxon>
        <taxon>Liliopsida</taxon>
        <taxon>Zingiberales</taxon>
        <taxon>Cannaceae</taxon>
        <taxon>Canna</taxon>
    </lineage>
</organism>
<dbReference type="EMBL" id="CP136893">
    <property type="protein sequence ID" value="WOL03370.1"/>
    <property type="molecule type" value="Genomic_DNA"/>
</dbReference>
<dbReference type="Proteomes" id="UP001327560">
    <property type="component" value="Chromosome 4"/>
</dbReference>
<proteinExistence type="predicted"/>
<feature type="transmembrane region" description="Helical" evidence="2">
    <location>
        <begin position="897"/>
        <end position="917"/>
    </location>
</feature>
<sequence>MATSVDFFFAPSLTKVMFLQFGAFPPTVVTHWRGTTTIQFTQDPAYYFSMKELIKKMGFTTIIDDTPVRTLTKSSKIRAFCSTLVDKVHSDEVDDEFIKVEELLDIKESCHLFKPIVDVTEDARNLESTNSVSNILLLMEEKIQELEFQLKTSIEDLKHSESEKVSLKTEVDIANEKLELMNRHCEELELNHKIMKDKILEAEEKNNLQLRMLQEALAAKDTKNMEILDIKGAYTCMSAELEMSSRKLEEFEAALFSSSMKVHLLEQLNKQNSSQAELESARALEIEKMMELAQTSQKEMECQLGELQNELEVLYDKIAEDHYIEEKLEISKAEVAALEQKIIYQDSIIHGLTEELKAHNAFEEKTRAKVDELENLISASTEDLKARLVCLEEVEWKLDEQVKEWEIVEDRVRNQEIQTLNLEKDLKASTAREKEPLEKLRYADEQLGQLENAIDELSARNLEVESVHEIFVKDLELKLQETEDIFERKVSEARELQEKVKSLEEHMAYFKDQAVQANDKVSLLKAELEGNTKKLVSLESYVEELKQKASDSYLKNEQIFSAKELLFGTNSRLREELQSHQLKVNELNELLNSINAEKKVTSQQMSSHVERIAKLADECSKVSELQSVTESYFKETEVELQEVIEKLMIRDSENKNLKERLLTLEAQLLTCEKGASKLAEVAENQDKSEDALSKFWDLKGLFEQLLSRFNQFKMQNEDLARQNLNLINDLATYVTKINEMQITLSAILAEKEDTSLKHHSSRGEMVNLEQKLISDKERLQSQIKIMRSAAAKMEAAVTDKLKEQMCIFRERNNLNQQLKQIQNECDLARTIIIEQVMDGTIEAKIKGTGKLKSRDLRLDNSTLSKRKSKKVSNDLHQAPQITSHQTAHAVVEPLEILALKFILCVAIMSLIIGIVLGKSY</sequence>
<evidence type="ECO:0000313" key="4">
    <source>
        <dbReference type="Proteomes" id="UP001327560"/>
    </source>
</evidence>
<feature type="coiled-coil region" evidence="1">
    <location>
        <begin position="570"/>
        <end position="604"/>
    </location>
</feature>
<feature type="coiled-coil region" evidence="1">
    <location>
        <begin position="776"/>
        <end position="831"/>
    </location>
</feature>
<gene>
    <name evidence="3" type="ORF">Cni_G12090</name>
</gene>
<evidence type="ECO:0000256" key="1">
    <source>
        <dbReference type="SAM" id="Coils"/>
    </source>
</evidence>
<keyword evidence="1" id="KW-0175">Coiled coil</keyword>
<feature type="coiled-coil region" evidence="1">
    <location>
        <begin position="143"/>
        <end position="205"/>
    </location>
</feature>